<keyword evidence="1" id="KW-1133">Transmembrane helix</keyword>
<sequence>MYYVSRRDELGNGDISSLNILFTLKTKGAQLALQHVLFEQTTRSKAPANLLIIALLISCQSIIARFVLQGQAKVDYFSIDLQQRTKASTSHEANRKTYHLSLVGQYFYS</sequence>
<dbReference type="AlphaFoldDB" id="A0A1A9V4R9"/>
<protein>
    <submittedName>
        <fullName evidence="2">Uncharacterized protein</fullName>
    </submittedName>
</protein>
<organism evidence="2 3">
    <name type="scientific">Glossina austeni</name>
    <name type="common">Savannah tsetse fly</name>
    <dbReference type="NCBI Taxonomy" id="7395"/>
    <lineage>
        <taxon>Eukaryota</taxon>
        <taxon>Metazoa</taxon>
        <taxon>Ecdysozoa</taxon>
        <taxon>Arthropoda</taxon>
        <taxon>Hexapoda</taxon>
        <taxon>Insecta</taxon>
        <taxon>Pterygota</taxon>
        <taxon>Neoptera</taxon>
        <taxon>Endopterygota</taxon>
        <taxon>Diptera</taxon>
        <taxon>Brachycera</taxon>
        <taxon>Muscomorpha</taxon>
        <taxon>Hippoboscoidea</taxon>
        <taxon>Glossinidae</taxon>
        <taxon>Glossina</taxon>
    </lineage>
</organism>
<dbReference type="EnsemblMetazoa" id="GAUT025888-RA">
    <property type="protein sequence ID" value="GAUT025888-PA"/>
    <property type="gene ID" value="GAUT025888"/>
</dbReference>
<keyword evidence="1" id="KW-0472">Membrane</keyword>
<reference evidence="2" key="1">
    <citation type="submission" date="2020-05" db="UniProtKB">
        <authorList>
            <consortium name="EnsemblMetazoa"/>
        </authorList>
    </citation>
    <scope>IDENTIFICATION</scope>
    <source>
        <strain evidence="2">TTRI</strain>
    </source>
</reference>
<keyword evidence="1" id="KW-0812">Transmembrane</keyword>
<evidence type="ECO:0000313" key="3">
    <source>
        <dbReference type="Proteomes" id="UP000078200"/>
    </source>
</evidence>
<name>A0A1A9V4R9_GLOAU</name>
<dbReference type="Proteomes" id="UP000078200">
    <property type="component" value="Unassembled WGS sequence"/>
</dbReference>
<feature type="transmembrane region" description="Helical" evidence="1">
    <location>
        <begin position="48"/>
        <end position="68"/>
    </location>
</feature>
<keyword evidence="3" id="KW-1185">Reference proteome</keyword>
<evidence type="ECO:0000313" key="2">
    <source>
        <dbReference type="EnsemblMetazoa" id="GAUT025888-PA"/>
    </source>
</evidence>
<accession>A0A1A9V4R9</accession>
<proteinExistence type="predicted"/>
<dbReference type="VEuPathDB" id="VectorBase:GAUT025888"/>
<evidence type="ECO:0000256" key="1">
    <source>
        <dbReference type="SAM" id="Phobius"/>
    </source>
</evidence>